<feature type="region of interest" description="Disordered" evidence="1">
    <location>
        <begin position="405"/>
        <end position="424"/>
    </location>
</feature>
<keyword evidence="2" id="KW-1133">Transmembrane helix</keyword>
<feature type="transmembrane region" description="Helical" evidence="2">
    <location>
        <begin position="187"/>
        <end position="211"/>
    </location>
</feature>
<feature type="transmembrane region" description="Helical" evidence="2">
    <location>
        <begin position="148"/>
        <end position="166"/>
    </location>
</feature>
<comment type="caution">
    <text evidence="4">The sequence shown here is derived from an EMBL/GenBank/DDBJ whole genome shotgun (WGS) entry which is preliminary data.</text>
</comment>
<keyword evidence="2" id="KW-0812">Transmembrane</keyword>
<evidence type="ECO:0000256" key="2">
    <source>
        <dbReference type="SAM" id="Phobius"/>
    </source>
</evidence>
<sequence length="424" mass="45657">MSDPTTAVYLLMTVIFLFIAGWKTLAFLRGPTVTLALIATAFFVGGVVYAIASPAGYRFLGEEFGQPRIATLPIYIGILACYADTHILTLLWTPAHDAPRSKVRRTVTLWTTAYGLAITAMTLVFLGADLDGPADPLRFNTQQADDRHVQVFLMILLGVLACGTLNTWQRSRRAESANPQVRHALTWFGGSMLVTFGYVLCSAPAIILAAFGHQELQTLGVFGSYFGILGCLGTCYGMTGAALSAWLRERRDSAALQPLWKLVVGDVDTGLMYSPTSAKPHLWGAVRVVLTRRIIEILDGIRTVQPWVSADIVQAVHELEDGTLPPDELEAVVTAAVLRDAAARYRASPEAARPAGKQHRSAPACQAAGVLPGRQTAAQDERARLVRVARALPHPLVDAALERAATTRAAAAEPSVEEPAAGHR</sequence>
<feature type="transmembrane region" description="Helical" evidence="2">
    <location>
        <begin position="32"/>
        <end position="52"/>
    </location>
</feature>
<feature type="transmembrane region" description="Helical" evidence="2">
    <location>
        <begin position="72"/>
        <end position="95"/>
    </location>
</feature>
<feature type="transmembrane region" description="Helical" evidence="2">
    <location>
        <begin position="223"/>
        <end position="247"/>
    </location>
</feature>
<feature type="transmembrane region" description="Helical" evidence="2">
    <location>
        <begin position="6"/>
        <end position="25"/>
    </location>
</feature>
<protein>
    <recommendedName>
        <fullName evidence="3">DUF6545 domain-containing protein</fullName>
    </recommendedName>
</protein>
<keyword evidence="2" id="KW-0472">Membrane</keyword>
<keyword evidence="5" id="KW-1185">Reference proteome</keyword>
<name>A0ABT6AFQ9_9ACTN</name>
<dbReference type="RefSeq" id="WP_276112822.1">
    <property type="nucleotide sequence ID" value="NZ_JARJBB010000063.1"/>
</dbReference>
<evidence type="ECO:0000313" key="5">
    <source>
        <dbReference type="Proteomes" id="UP001221150"/>
    </source>
</evidence>
<feature type="domain" description="DUF6545" evidence="3">
    <location>
        <begin position="245"/>
        <end position="392"/>
    </location>
</feature>
<evidence type="ECO:0000259" key="3">
    <source>
        <dbReference type="Pfam" id="PF20182"/>
    </source>
</evidence>
<dbReference type="InterPro" id="IPR046675">
    <property type="entry name" value="DUF6545"/>
</dbReference>
<evidence type="ECO:0000256" key="1">
    <source>
        <dbReference type="SAM" id="MobiDB-lite"/>
    </source>
</evidence>
<dbReference type="EMBL" id="JARJBB010000063">
    <property type="protein sequence ID" value="MDF3303292.1"/>
    <property type="molecule type" value="Genomic_DNA"/>
</dbReference>
<accession>A0ABT6AFQ9</accession>
<gene>
    <name evidence="4" type="ORF">P3H78_32750</name>
</gene>
<organism evidence="4 5">
    <name type="scientific">Streptomyces tropicalis</name>
    <dbReference type="NCBI Taxonomy" id="3034234"/>
    <lineage>
        <taxon>Bacteria</taxon>
        <taxon>Bacillati</taxon>
        <taxon>Actinomycetota</taxon>
        <taxon>Actinomycetes</taxon>
        <taxon>Kitasatosporales</taxon>
        <taxon>Streptomycetaceae</taxon>
        <taxon>Streptomyces</taxon>
    </lineage>
</organism>
<reference evidence="4 5" key="1">
    <citation type="submission" date="2023-03" db="EMBL/GenBank/DDBJ databases">
        <title>Draft genome sequence of Streptomyces sp. K1PA1 isolated from peat swamp forest in Thailand.</title>
        <authorList>
            <person name="Klaysubun C."/>
            <person name="Duangmal K."/>
        </authorList>
    </citation>
    <scope>NUCLEOTIDE SEQUENCE [LARGE SCALE GENOMIC DNA]</scope>
    <source>
        <strain evidence="4 5">K1PA1</strain>
    </source>
</reference>
<feature type="transmembrane region" description="Helical" evidence="2">
    <location>
        <begin position="107"/>
        <end position="128"/>
    </location>
</feature>
<dbReference type="Proteomes" id="UP001221150">
    <property type="component" value="Unassembled WGS sequence"/>
</dbReference>
<dbReference type="Pfam" id="PF20182">
    <property type="entry name" value="DUF6545"/>
    <property type="match status" value="1"/>
</dbReference>
<evidence type="ECO:0000313" key="4">
    <source>
        <dbReference type="EMBL" id="MDF3303292.1"/>
    </source>
</evidence>
<proteinExistence type="predicted"/>